<evidence type="ECO:0000313" key="1">
    <source>
        <dbReference type="EMBL" id="GMF38385.1"/>
    </source>
</evidence>
<proteinExistence type="predicted"/>
<accession>A0A9W6XGT2</accession>
<dbReference type="AlphaFoldDB" id="A0A9W6XGT2"/>
<organism evidence="1 2">
    <name type="scientific">Phytophthora fragariaefolia</name>
    <dbReference type="NCBI Taxonomy" id="1490495"/>
    <lineage>
        <taxon>Eukaryota</taxon>
        <taxon>Sar</taxon>
        <taxon>Stramenopiles</taxon>
        <taxon>Oomycota</taxon>
        <taxon>Peronosporomycetes</taxon>
        <taxon>Peronosporales</taxon>
        <taxon>Peronosporaceae</taxon>
        <taxon>Phytophthora</taxon>
    </lineage>
</organism>
<comment type="caution">
    <text evidence="1">The sequence shown here is derived from an EMBL/GenBank/DDBJ whole genome shotgun (WGS) entry which is preliminary data.</text>
</comment>
<keyword evidence="2" id="KW-1185">Reference proteome</keyword>
<gene>
    <name evidence="1" type="ORF">Pfra01_001105200</name>
</gene>
<protein>
    <submittedName>
        <fullName evidence="1">Unnamed protein product</fullName>
    </submittedName>
</protein>
<dbReference type="OrthoDB" id="109083at2759"/>
<name>A0A9W6XGT2_9STRA</name>
<evidence type="ECO:0000313" key="2">
    <source>
        <dbReference type="Proteomes" id="UP001165121"/>
    </source>
</evidence>
<reference evidence="1" key="1">
    <citation type="submission" date="2023-04" db="EMBL/GenBank/DDBJ databases">
        <title>Phytophthora fragariaefolia NBRC 109709.</title>
        <authorList>
            <person name="Ichikawa N."/>
            <person name="Sato H."/>
            <person name="Tonouchi N."/>
        </authorList>
    </citation>
    <scope>NUCLEOTIDE SEQUENCE</scope>
    <source>
        <strain evidence="1">NBRC 109709</strain>
    </source>
</reference>
<dbReference type="Proteomes" id="UP001165121">
    <property type="component" value="Unassembled WGS sequence"/>
</dbReference>
<sequence>MVAPPKKLATPNFLPPLIKPSKSSKSEFAKNTHTQQNLISKMVESPLSGCVALSALSADVFFSFLLDVLQLAKFNGVQASLVAPATVETVLPAELAPFVQLYQWPDVQAALVVVATAELPATLHWELADALVAALSRANAPSLTILAALHLPYAKDGGLNVFYSGLNAEAADDVQVDVATLAAADPAWEVKVPWLAALLHFAKVEQWPRTHLLLAKGYKPGRDLAGTYEAVDALAKALQIFTKEQVTVDSQQVQRELPRMLTKEKAASSTGDEHLTLLYH</sequence>
<dbReference type="EMBL" id="BSXT01001084">
    <property type="protein sequence ID" value="GMF38385.1"/>
    <property type="molecule type" value="Genomic_DNA"/>
</dbReference>